<evidence type="ECO:0000256" key="1">
    <source>
        <dbReference type="ARBA" id="ARBA00004141"/>
    </source>
</evidence>
<dbReference type="EMBL" id="PKKJ01000001">
    <property type="protein sequence ID" value="PKY67212.1"/>
    <property type="molecule type" value="Genomic_DNA"/>
</dbReference>
<protein>
    <recommendedName>
        <fullName evidence="6">O-antigen ligase-related domain-containing protein</fullName>
    </recommendedName>
</protein>
<proteinExistence type="predicted"/>
<feature type="transmembrane region" description="Helical" evidence="5">
    <location>
        <begin position="21"/>
        <end position="39"/>
    </location>
</feature>
<comment type="subcellular location">
    <subcellularLocation>
        <location evidence="1">Membrane</location>
        <topology evidence="1">Multi-pass membrane protein</topology>
    </subcellularLocation>
</comment>
<keyword evidence="3 5" id="KW-1133">Transmembrane helix</keyword>
<evidence type="ECO:0000256" key="2">
    <source>
        <dbReference type="ARBA" id="ARBA00022692"/>
    </source>
</evidence>
<dbReference type="InterPro" id="IPR051533">
    <property type="entry name" value="WaaL-like"/>
</dbReference>
<dbReference type="Proteomes" id="UP000234545">
    <property type="component" value="Unassembled WGS sequence"/>
</dbReference>
<evidence type="ECO:0000256" key="5">
    <source>
        <dbReference type="SAM" id="Phobius"/>
    </source>
</evidence>
<feature type="transmembrane region" description="Helical" evidence="5">
    <location>
        <begin position="129"/>
        <end position="151"/>
    </location>
</feature>
<feature type="transmembrane region" description="Helical" evidence="5">
    <location>
        <begin position="101"/>
        <end position="122"/>
    </location>
</feature>
<evidence type="ECO:0000256" key="4">
    <source>
        <dbReference type="ARBA" id="ARBA00023136"/>
    </source>
</evidence>
<feature type="transmembrane region" description="Helical" evidence="5">
    <location>
        <begin position="77"/>
        <end position="95"/>
    </location>
</feature>
<feature type="transmembrane region" description="Helical" evidence="5">
    <location>
        <begin position="361"/>
        <end position="383"/>
    </location>
</feature>
<dbReference type="GO" id="GO:0016020">
    <property type="term" value="C:membrane"/>
    <property type="evidence" value="ECO:0007669"/>
    <property type="project" value="UniProtKB-SubCell"/>
</dbReference>
<evidence type="ECO:0000313" key="7">
    <source>
        <dbReference type="EMBL" id="PKY67212.1"/>
    </source>
</evidence>
<dbReference type="OrthoDB" id="1118146at2"/>
<dbReference type="PANTHER" id="PTHR37422:SF17">
    <property type="entry name" value="O-ANTIGEN LIGASE"/>
    <property type="match status" value="1"/>
</dbReference>
<comment type="caution">
    <text evidence="7">The sequence shown here is derived from an EMBL/GenBank/DDBJ whole genome shotgun (WGS) entry which is preliminary data.</text>
</comment>
<feature type="transmembrane region" description="Helical" evidence="5">
    <location>
        <begin position="267"/>
        <end position="288"/>
    </location>
</feature>
<feature type="transmembrane region" description="Helical" evidence="5">
    <location>
        <begin position="238"/>
        <end position="255"/>
    </location>
</feature>
<name>A0A2I1I7V3_9ACTO</name>
<feature type="transmembrane region" description="Helical" evidence="5">
    <location>
        <begin position="414"/>
        <end position="430"/>
    </location>
</feature>
<keyword evidence="4 5" id="KW-0472">Membrane</keyword>
<reference evidence="7 8" key="1">
    <citation type="submission" date="2017-12" db="EMBL/GenBank/DDBJ databases">
        <title>Phylogenetic diversity of female urinary microbiome.</title>
        <authorList>
            <person name="Thomas-White K."/>
            <person name="Wolfe A.J."/>
        </authorList>
    </citation>
    <scope>NUCLEOTIDE SEQUENCE [LARGE SCALE GENOMIC DNA]</scope>
    <source>
        <strain evidence="7 8">UMB0250</strain>
    </source>
</reference>
<dbReference type="InterPro" id="IPR007016">
    <property type="entry name" value="O-antigen_ligase-rel_domated"/>
</dbReference>
<keyword evidence="2 5" id="KW-0812">Transmembrane</keyword>
<organism evidence="7 8">
    <name type="scientific">Schaalia turicensis</name>
    <dbReference type="NCBI Taxonomy" id="131111"/>
    <lineage>
        <taxon>Bacteria</taxon>
        <taxon>Bacillati</taxon>
        <taxon>Actinomycetota</taxon>
        <taxon>Actinomycetes</taxon>
        <taxon>Actinomycetales</taxon>
        <taxon>Actinomycetaceae</taxon>
        <taxon>Schaalia</taxon>
    </lineage>
</organism>
<evidence type="ECO:0000256" key="3">
    <source>
        <dbReference type="ARBA" id="ARBA00022989"/>
    </source>
</evidence>
<feature type="domain" description="O-antigen ligase-related" evidence="6">
    <location>
        <begin position="221"/>
        <end position="367"/>
    </location>
</feature>
<gene>
    <name evidence="7" type="ORF">CYJ25_00020</name>
</gene>
<feature type="transmembrane region" description="Helical" evidence="5">
    <location>
        <begin position="193"/>
        <end position="209"/>
    </location>
</feature>
<evidence type="ECO:0000313" key="8">
    <source>
        <dbReference type="Proteomes" id="UP000234545"/>
    </source>
</evidence>
<accession>A0A2I1I7V3</accession>
<evidence type="ECO:0000259" key="6">
    <source>
        <dbReference type="Pfam" id="PF04932"/>
    </source>
</evidence>
<dbReference type="AlphaFoldDB" id="A0A2I1I7V3"/>
<feature type="transmembrane region" description="Helical" evidence="5">
    <location>
        <begin position="216"/>
        <end position="232"/>
    </location>
</feature>
<feature type="transmembrane region" description="Helical" evidence="5">
    <location>
        <begin position="45"/>
        <end position="65"/>
    </location>
</feature>
<dbReference type="PANTHER" id="PTHR37422">
    <property type="entry name" value="TEICHURONIC ACID BIOSYNTHESIS PROTEIN TUAE"/>
    <property type="match status" value="1"/>
</dbReference>
<dbReference type="Pfam" id="PF04932">
    <property type="entry name" value="Wzy_C"/>
    <property type="match status" value="1"/>
</dbReference>
<sequence>MKESVEFLRRYRAKTTPERRALDIVTIAIFFLGFAGQGVRNIVGFYGSSVVMVTLFVALACLMHLNQIRFTQAAYPLATLLFVMWCALSVIWSQYPHYSAMFAVVTIGVTLTGLAISACYTFTETANLLIVSFKVILIVSYALELFTALIWKQRLAPIPMIRAGEYVPDMSYWVYGDLFNGGPIQGFPGNRNPLAFIALLLILCLLVKWMSTYKNTTSTIIWLIISIVTITLTRSGTVTVAVIICMAIAMSFGLVKSVTRPHRPALISLITSLTLTGAVIALFNRLAITDFLGRSPDFSGRGDIWKALVPMWSQHPILGWGFTIGYQGDVPVFSNFIRRGDGTPTTQAHNSFIEALFQTGIIGVSILSVAVATVFFGTFIYAVRHIDESRRVVMPAMIASALIIQSTVESRLLFEGNWILFVILAAWVAKKQPFASLFAKYGPFKRLANWSLSRGQGMMNP</sequence>